<comment type="subcellular location">
    <subcellularLocation>
        <location evidence="2">Cell membrane</location>
        <topology evidence="2">Multi-pass membrane protein</topology>
    </subcellularLocation>
</comment>
<evidence type="ECO:0000256" key="4">
    <source>
        <dbReference type="ARBA" id="ARBA00022475"/>
    </source>
</evidence>
<feature type="domain" description="Histidine kinase" evidence="17">
    <location>
        <begin position="288"/>
        <end position="488"/>
    </location>
</feature>
<dbReference type="EC" id="2.7.13.3" evidence="3"/>
<evidence type="ECO:0000256" key="10">
    <source>
        <dbReference type="ARBA" id="ARBA00022840"/>
    </source>
</evidence>
<dbReference type="Gene3D" id="6.10.340.10">
    <property type="match status" value="1"/>
</dbReference>
<reference evidence="19 20" key="1">
    <citation type="submission" date="2018-03" db="EMBL/GenBank/DDBJ databases">
        <title>Bacillus urumqiensis sp. nov., a moderately haloalkaliphilic bacterium isolated from a salt lake.</title>
        <authorList>
            <person name="Zhao B."/>
            <person name="Liao Z."/>
        </authorList>
    </citation>
    <scope>NUCLEOTIDE SEQUENCE [LARGE SCALE GENOMIC DNA]</scope>
    <source>
        <strain evidence="19 20">BZ-SZ-XJ18</strain>
    </source>
</reference>
<evidence type="ECO:0000256" key="9">
    <source>
        <dbReference type="ARBA" id="ARBA00022777"/>
    </source>
</evidence>
<dbReference type="SUPFAM" id="SSF158472">
    <property type="entry name" value="HAMP domain-like"/>
    <property type="match status" value="1"/>
</dbReference>
<dbReference type="EMBL" id="PVNS01000001">
    <property type="protein sequence ID" value="PRO66996.1"/>
    <property type="molecule type" value="Genomic_DNA"/>
</dbReference>
<dbReference type="Proteomes" id="UP000243650">
    <property type="component" value="Unassembled WGS sequence"/>
</dbReference>
<evidence type="ECO:0000256" key="14">
    <source>
        <dbReference type="SAM" id="Coils"/>
    </source>
</evidence>
<keyword evidence="5" id="KW-0597">Phosphoprotein</keyword>
<evidence type="ECO:0000256" key="13">
    <source>
        <dbReference type="ARBA" id="ARBA00023136"/>
    </source>
</evidence>
<dbReference type="AlphaFoldDB" id="A0A2P6ML30"/>
<evidence type="ECO:0000256" key="1">
    <source>
        <dbReference type="ARBA" id="ARBA00000085"/>
    </source>
</evidence>
<evidence type="ECO:0000256" key="12">
    <source>
        <dbReference type="ARBA" id="ARBA00023012"/>
    </source>
</evidence>
<dbReference type="OrthoDB" id="9776552at2"/>
<dbReference type="RefSeq" id="WP_105957382.1">
    <property type="nucleotide sequence ID" value="NZ_PVNS01000001.1"/>
</dbReference>
<proteinExistence type="predicted"/>
<dbReference type="GO" id="GO:0005886">
    <property type="term" value="C:plasma membrane"/>
    <property type="evidence" value="ECO:0007669"/>
    <property type="project" value="UniProtKB-SubCell"/>
</dbReference>
<evidence type="ECO:0000259" key="17">
    <source>
        <dbReference type="PROSITE" id="PS50109"/>
    </source>
</evidence>
<protein>
    <recommendedName>
        <fullName evidence="3">histidine kinase</fullName>
        <ecNumber evidence="3">2.7.13.3</ecNumber>
    </recommendedName>
</protein>
<dbReference type="InterPro" id="IPR036890">
    <property type="entry name" value="HATPase_C_sf"/>
</dbReference>
<dbReference type="SMART" id="SM00304">
    <property type="entry name" value="HAMP"/>
    <property type="match status" value="1"/>
</dbReference>
<feature type="region of interest" description="Disordered" evidence="15">
    <location>
        <begin position="422"/>
        <end position="442"/>
    </location>
</feature>
<feature type="domain" description="HAMP" evidence="18">
    <location>
        <begin position="198"/>
        <end position="250"/>
    </location>
</feature>
<dbReference type="PANTHER" id="PTHR34220:SF11">
    <property type="entry name" value="SENSOR PROTEIN KINASE HPTS"/>
    <property type="match status" value="1"/>
</dbReference>
<keyword evidence="12" id="KW-0902">Two-component regulatory system</keyword>
<dbReference type="GO" id="GO:0005524">
    <property type="term" value="F:ATP binding"/>
    <property type="evidence" value="ECO:0007669"/>
    <property type="project" value="UniProtKB-KW"/>
</dbReference>
<keyword evidence="6" id="KW-0808">Transferase</keyword>
<dbReference type="PANTHER" id="PTHR34220">
    <property type="entry name" value="SENSOR HISTIDINE KINASE YPDA"/>
    <property type="match status" value="1"/>
</dbReference>
<evidence type="ECO:0000256" key="5">
    <source>
        <dbReference type="ARBA" id="ARBA00022553"/>
    </source>
</evidence>
<dbReference type="Pfam" id="PF00672">
    <property type="entry name" value="HAMP"/>
    <property type="match status" value="1"/>
</dbReference>
<evidence type="ECO:0000256" key="6">
    <source>
        <dbReference type="ARBA" id="ARBA00022679"/>
    </source>
</evidence>
<name>A0A2P6ML30_ALKUR</name>
<keyword evidence="13 16" id="KW-0472">Membrane</keyword>
<dbReference type="InterPro" id="IPR010559">
    <property type="entry name" value="Sig_transdc_His_kin_internal"/>
</dbReference>
<feature type="compositionally biased region" description="Basic and acidic residues" evidence="15">
    <location>
        <begin position="422"/>
        <end position="435"/>
    </location>
</feature>
<keyword evidence="4" id="KW-1003">Cell membrane</keyword>
<feature type="coiled-coil region" evidence="14">
    <location>
        <begin position="248"/>
        <end position="287"/>
    </location>
</feature>
<dbReference type="InterPro" id="IPR003660">
    <property type="entry name" value="HAMP_dom"/>
</dbReference>
<evidence type="ECO:0000313" key="19">
    <source>
        <dbReference type="EMBL" id="PRO66996.1"/>
    </source>
</evidence>
<gene>
    <name evidence="19" type="ORF">C6I21_00050</name>
</gene>
<sequence>MKIHHKFMLFFVGMIAVMGAVTWFIQDNSRQTTEQYDDILQRFLVLNEISQSSSELRDTFDDYMLVTEPETFQQFLLQKNELLANQHQFLQTISVHDDSIIHKNYYYMLSYLVHEMEQAVSTKEEQMESAHFLHREEVRRSSEWIGATTLELVNRELEDYHELHAGVLERQQFQQTLAVNSAIAVFGLSLFVTFFMSKRILKPVRRLITQSEALSQGDFTVEDVPVTNDEVGVLSRTFNQMKRDVHQLIEEMRERSRLERELKNQELQQLETTRLLREMELRSLQNQMNPHFLFNTLNSVSRMAYMEGAPKTSSLVVSISKMLRYQLRPLEEPVSLEEEMMHLTRYVQIQETRFQDRIRVDLDVDSENMNIPVPLLTLQPLVENAFIHGLESVEEGGVITVKIRDEADGSVSAEVRDNGRGIPKERVDELTHPDNVKPAGRSRGHLTGIGLVNVQKRLQLFYGRSGLVEIDSSVGRGTSVHIRFPAESREGGFIREA</sequence>
<evidence type="ECO:0000256" key="16">
    <source>
        <dbReference type="SAM" id="Phobius"/>
    </source>
</evidence>
<dbReference type="Pfam" id="PF02518">
    <property type="entry name" value="HATPase_c"/>
    <property type="match status" value="1"/>
</dbReference>
<keyword evidence="11 16" id="KW-1133">Transmembrane helix</keyword>
<keyword evidence="20" id="KW-1185">Reference proteome</keyword>
<evidence type="ECO:0000256" key="15">
    <source>
        <dbReference type="SAM" id="MobiDB-lite"/>
    </source>
</evidence>
<dbReference type="InterPro" id="IPR005467">
    <property type="entry name" value="His_kinase_dom"/>
</dbReference>
<dbReference type="CDD" id="cd06225">
    <property type="entry name" value="HAMP"/>
    <property type="match status" value="1"/>
</dbReference>
<dbReference type="PRINTS" id="PR00344">
    <property type="entry name" value="BCTRLSENSOR"/>
</dbReference>
<keyword evidence="7 16" id="KW-0812">Transmembrane</keyword>
<dbReference type="Gene3D" id="3.30.565.10">
    <property type="entry name" value="Histidine kinase-like ATPase, C-terminal domain"/>
    <property type="match status" value="1"/>
</dbReference>
<evidence type="ECO:0000259" key="18">
    <source>
        <dbReference type="PROSITE" id="PS50885"/>
    </source>
</evidence>
<evidence type="ECO:0000256" key="8">
    <source>
        <dbReference type="ARBA" id="ARBA00022741"/>
    </source>
</evidence>
<keyword evidence="8" id="KW-0547">Nucleotide-binding</keyword>
<evidence type="ECO:0000256" key="7">
    <source>
        <dbReference type="ARBA" id="ARBA00022692"/>
    </source>
</evidence>
<comment type="caution">
    <text evidence="19">The sequence shown here is derived from an EMBL/GenBank/DDBJ whole genome shotgun (WGS) entry which is preliminary data.</text>
</comment>
<keyword evidence="10" id="KW-0067">ATP-binding</keyword>
<dbReference type="GO" id="GO:0000155">
    <property type="term" value="F:phosphorelay sensor kinase activity"/>
    <property type="evidence" value="ECO:0007669"/>
    <property type="project" value="InterPro"/>
</dbReference>
<dbReference type="PROSITE" id="PS50885">
    <property type="entry name" value="HAMP"/>
    <property type="match status" value="1"/>
</dbReference>
<dbReference type="InterPro" id="IPR050640">
    <property type="entry name" value="Bact_2-comp_sensor_kinase"/>
</dbReference>
<dbReference type="InterPro" id="IPR004358">
    <property type="entry name" value="Sig_transdc_His_kin-like_C"/>
</dbReference>
<dbReference type="SUPFAM" id="SSF55874">
    <property type="entry name" value="ATPase domain of HSP90 chaperone/DNA topoisomerase II/histidine kinase"/>
    <property type="match status" value="1"/>
</dbReference>
<keyword evidence="9" id="KW-0418">Kinase</keyword>
<keyword evidence="14" id="KW-0175">Coiled coil</keyword>
<dbReference type="InterPro" id="IPR003594">
    <property type="entry name" value="HATPase_dom"/>
</dbReference>
<comment type="catalytic activity">
    <reaction evidence="1">
        <text>ATP + protein L-histidine = ADP + protein N-phospho-L-histidine.</text>
        <dbReference type="EC" id="2.7.13.3"/>
    </reaction>
</comment>
<evidence type="ECO:0000256" key="3">
    <source>
        <dbReference type="ARBA" id="ARBA00012438"/>
    </source>
</evidence>
<accession>A0A2P6ML30</accession>
<dbReference type="Pfam" id="PF06580">
    <property type="entry name" value="His_kinase"/>
    <property type="match status" value="1"/>
</dbReference>
<dbReference type="PROSITE" id="PS50109">
    <property type="entry name" value="HIS_KIN"/>
    <property type="match status" value="1"/>
</dbReference>
<evidence type="ECO:0000313" key="20">
    <source>
        <dbReference type="Proteomes" id="UP000243650"/>
    </source>
</evidence>
<evidence type="ECO:0000256" key="11">
    <source>
        <dbReference type="ARBA" id="ARBA00022989"/>
    </source>
</evidence>
<organism evidence="19 20">
    <name type="scientific">Alkalicoccus urumqiensis</name>
    <name type="common">Bacillus urumqiensis</name>
    <dbReference type="NCBI Taxonomy" id="1548213"/>
    <lineage>
        <taxon>Bacteria</taxon>
        <taxon>Bacillati</taxon>
        <taxon>Bacillota</taxon>
        <taxon>Bacilli</taxon>
        <taxon>Bacillales</taxon>
        <taxon>Bacillaceae</taxon>
        <taxon>Alkalicoccus</taxon>
    </lineage>
</organism>
<feature type="transmembrane region" description="Helical" evidence="16">
    <location>
        <begin position="7"/>
        <end position="25"/>
    </location>
</feature>
<evidence type="ECO:0000256" key="2">
    <source>
        <dbReference type="ARBA" id="ARBA00004651"/>
    </source>
</evidence>
<dbReference type="SMART" id="SM00387">
    <property type="entry name" value="HATPase_c"/>
    <property type="match status" value="1"/>
</dbReference>